<comment type="subcellular location">
    <subcellularLocation>
        <location evidence="1">Membrane</location>
        <topology evidence="1">Multi-pass membrane protein</topology>
    </subcellularLocation>
</comment>
<keyword evidence="5" id="KW-0720">Serine protease</keyword>
<proteinExistence type="predicted"/>
<dbReference type="Proteomes" id="UP000051565">
    <property type="component" value="Unassembled WGS sequence"/>
</dbReference>
<evidence type="ECO:0000256" key="7">
    <source>
        <dbReference type="ARBA" id="ARBA00023136"/>
    </source>
</evidence>
<dbReference type="PANTHER" id="PTHR22936:SF69">
    <property type="entry name" value="RHOMBOID-LIKE PROTEIN"/>
    <property type="match status" value="1"/>
</dbReference>
<dbReference type="PANTHER" id="PTHR22936">
    <property type="entry name" value="RHOMBOID-RELATED"/>
    <property type="match status" value="1"/>
</dbReference>
<evidence type="ECO:0000256" key="6">
    <source>
        <dbReference type="ARBA" id="ARBA00022989"/>
    </source>
</evidence>
<name>A0A0R2JPJ8_9LACO</name>
<protein>
    <submittedName>
        <fullName evidence="10">Peptidase S54, rhomboid domain-containing protein</fullName>
    </submittedName>
</protein>
<dbReference type="InterPro" id="IPR035952">
    <property type="entry name" value="Rhomboid-like_sf"/>
</dbReference>
<gene>
    <name evidence="10" type="ORF">IV52_GL000475</name>
</gene>
<feature type="transmembrane region" description="Helical" evidence="8">
    <location>
        <begin position="131"/>
        <end position="149"/>
    </location>
</feature>
<comment type="caution">
    <text evidence="10">The sequence shown here is derived from an EMBL/GenBank/DDBJ whole genome shotgun (WGS) entry which is preliminary data.</text>
</comment>
<evidence type="ECO:0000256" key="1">
    <source>
        <dbReference type="ARBA" id="ARBA00004141"/>
    </source>
</evidence>
<dbReference type="PATRIC" id="fig|1122148.6.peg.494"/>
<dbReference type="InterPro" id="IPR002610">
    <property type="entry name" value="Peptidase_S54_rhomboid-like"/>
</dbReference>
<dbReference type="Pfam" id="PF01694">
    <property type="entry name" value="Rhomboid"/>
    <property type="match status" value="1"/>
</dbReference>
<evidence type="ECO:0000313" key="11">
    <source>
        <dbReference type="Proteomes" id="UP000051565"/>
    </source>
</evidence>
<sequence>MIINFILMTFSGGSTNPSVLLEFGAESNILIQQGEWWRLITPIFVHIGYQHLIIDGISIYFVGKILENIFGHIRYFIIFMVSGFCGNLMSFAFENSLSAGSSTSLFGLFGSFLMLACVMKDNEFITQTAKTFLLLIIINLIFDLFAPGINIYGHIGGLIGGFMISFVVGIKGFNNLNKKCSFLYANALIIGIIVLCYIGIIR</sequence>
<feature type="domain" description="Peptidase S54 rhomboid" evidence="9">
    <location>
        <begin position="34"/>
        <end position="168"/>
    </location>
</feature>
<keyword evidence="6 8" id="KW-1133">Transmembrane helix</keyword>
<evidence type="ECO:0000259" key="9">
    <source>
        <dbReference type="Pfam" id="PF01694"/>
    </source>
</evidence>
<dbReference type="Gene3D" id="1.20.1540.10">
    <property type="entry name" value="Rhomboid-like"/>
    <property type="match status" value="1"/>
</dbReference>
<evidence type="ECO:0000256" key="2">
    <source>
        <dbReference type="ARBA" id="ARBA00022670"/>
    </source>
</evidence>
<keyword evidence="7 8" id="KW-0472">Membrane</keyword>
<dbReference type="GO" id="GO:0004252">
    <property type="term" value="F:serine-type endopeptidase activity"/>
    <property type="evidence" value="ECO:0007669"/>
    <property type="project" value="InterPro"/>
</dbReference>
<organism evidence="10 11">
    <name type="scientific">Fructilactobacillus lindneri DSM 20690 = JCM 11027</name>
    <dbReference type="NCBI Taxonomy" id="1122148"/>
    <lineage>
        <taxon>Bacteria</taxon>
        <taxon>Bacillati</taxon>
        <taxon>Bacillota</taxon>
        <taxon>Bacilli</taxon>
        <taxon>Lactobacillales</taxon>
        <taxon>Lactobacillaceae</taxon>
        <taxon>Fructilactobacillus</taxon>
    </lineage>
</organism>
<reference evidence="10 11" key="1">
    <citation type="journal article" date="2015" name="Genome Announc.">
        <title>Expanding the biotechnology potential of lactobacilli through comparative genomics of 213 strains and associated genera.</title>
        <authorList>
            <person name="Sun Z."/>
            <person name="Harris H.M."/>
            <person name="McCann A."/>
            <person name="Guo C."/>
            <person name="Argimon S."/>
            <person name="Zhang W."/>
            <person name="Yang X."/>
            <person name="Jeffery I.B."/>
            <person name="Cooney J.C."/>
            <person name="Kagawa T.F."/>
            <person name="Liu W."/>
            <person name="Song Y."/>
            <person name="Salvetti E."/>
            <person name="Wrobel A."/>
            <person name="Rasinkangas P."/>
            <person name="Parkhill J."/>
            <person name="Rea M.C."/>
            <person name="O'Sullivan O."/>
            <person name="Ritari J."/>
            <person name="Douillard F.P."/>
            <person name="Paul Ross R."/>
            <person name="Yang R."/>
            <person name="Briner A.E."/>
            <person name="Felis G.E."/>
            <person name="de Vos W.M."/>
            <person name="Barrangou R."/>
            <person name="Klaenhammer T.R."/>
            <person name="Caufield P.W."/>
            <person name="Cui Y."/>
            <person name="Zhang H."/>
            <person name="O'Toole P.W."/>
        </authorList>
    </citation>
    <scope>NUCLEOTIDE SEQUENCE [LARGE SCALE GENOMIC DNA]</scope>
    <source>
        <strain evidence="10 11">DSM 20690</strain>
    </source>
</reference>
<dbReference type="AlphaFoldDB" id="A0A0R2JPJ8"/>
<keyword evidence="4" id="KW-0378">Hydrolase</keyword>
<dbReference type="SUPFAM" id="SSF144091">
    <property type="entry name" value="Rhomboid-like"/>
    <property type="match status" value="1"/>
</dbReference>
<keyword evidence="3 8" id="KW-0812">Transmembrane</keyword>
<feature type="transmembrane region" description="Helical" evidence="8">
    <location>
        <begin position="155"/>
        <end position="174"/>
    </location>
</feature>
<feature type="transmembrane region" description="Helical" evidence="8">
    <location>
        <begin position="99"/>
        <end position="119"/>
    </location>
</feature>
<feature type="transmembrane region" description="Helical" evidence="8">
    <location>
        <begin position="181"/>
        <end position="201"/>
    </location>
</feature>
<dbReference type="OrthoDB" id="9813074at2"/>
<evidence type="ECO:0000313" key="10">
    <source>
        <dbReference type="EMBL" id="KRN79070.1"/>
    </source>
</evidence>
<accession>A0A0R2JPJ8</accession>
<keyword evidence="11" id="KW-1185">Reference proteome</keyword>
<dbReference type="InterPro" id="IPR022764">
    <property type="entry name" value="Peptidase_S54_rhomboid_dom"/>
</dbReference>
<keyword evidence="2" id="KW-0645">Protease</keyword>
<evidence type="ECO:0000256" key="3">
    <source>
        <dbReference type="ARBA" id="ARBA00022692"/>
    </source>
</evidence>
<dbReference type="GO" id="GO:0016020">
    <property type="term" value="C:membrane"/>
    <property type="evidence" value="ECO:0007669"/>
    <property type="project" value="UniProtKB-SubCell"/>
</dbReference>
<dbReference type="GO" id="GO:0006508">
    <property type="term" value="P:proteolysis"/>
    <property type="evidence" value="ECO:0007669"/>
    <property type="project" value="UniProtKB-KW"/>
</dbReference>
<evidence type="ECO:0000256" key="5">
    <source>
        <dbReference type="ARBA" id="ARBA00022825"/>
    </source>
</evidence>
<evidence type="ECO:0000256" key="4">
    <source>
        <dbReference type="ARBA" id="ARBA00022801"/>
    </source>
</evidence>
<dbReference type="EMBL" id="JQBT01000032">
    <property type="protein sequence ID" value="KRN79070.1"/>
    <property type="molecule type" value="Genomic_DNA"/>
</dbReference>
<dbReference type="STRING" id="53444.AYR59_05820"/>
<evidence type="ECO:0000256" key="8">
    <source>
        <dbReference type="SAM" id="Phobius"/>
    </source>
</evidence>
<feature type="transmembrane region" description="Helical" evidence="8">
    <location>
        <begin position="75"/>
        <end position="93"/>
    </location>
</feature>